<dbReference type="AlphaFoldDB" id="A0A9J5WPL9"/>
<gene>
    <name evidence="1" type="ORF">H5410_057664</name>
</gene>
<comment type="caution">
    <text evidence="1">The sequence shown here is derived from an EMBL/GenBank/DDBJ whole genome shotgun (WGS) entry which is preliminary data.</text>
</comment>
<evidence type="ECO:0000313" key="2">
    <source>
        <dbReference type="Proteomes" id="UP000824120"/>
    </source>
</evidence>
<keyword evidence="2" id="KW-1185">Reference proteome</keyword>
<organism evidence="1 2">
    <name type="scientific">Solanum commersonii</name>
    <name type="common">Commerson's wild potato</name>
    <name type="synonym">Commerson's nightshade</name>
    <dbReference type="NCBI Taxonomy" id="4109"/>
    <lineage>
        <taxon>Eukaryota</taxon>
        <taxon>Viridiplantae</taxon>
        <taxon>Streptophyta</taxon>
        <taxon>Embryophyta</taxon>
        <taxon>Tracheophyta</taxon>
        <taxon>Spermatophyta</taxon>
        <taxon>Magnoliopsida</taxon>
        <taxon>eudicotyledons</taxon>
        <taxon>Gunneridae</taxon>
        <taxon>Pentapetalae</taxon>
        <taxon>asterids</taxon>
        <taxon>lamiids</taxon>
        <taxon>Solanales</taxon>
        <taxon>Solanaceae</taxon>
        <taxon>Solanoideae</taxon>
        <taxon>Solaneae</taxon>
        <taxon>Solanum</taxon>
    </lineage>
</organism>
<dbReference type="EMBL" id="JACXVP010000011">
    <property type="protein sequence ID" value="KAG5577530.1"/>
    <property type="molecule type" value="Genomic_DNA"/>
</dbReference>
<sequence>MTTILRGEVGVIPTIYLGMLLGGLNKSRDSWIGVLERLALINSVMDALPTYLMPLSLYLQKRGFHFVKCETLTISNHKGGFRVRNLRKQNSGGGLLGRNRHYGAGY</sequence>
<proteinExistence type="predicted"/>
<protein>
    <submittedName>
        <fullName evidence="1">Uncharacterized protein</fullName>
    </submittedName>
</protein>
<accession>A0A9J5WPL9</accession>
<evidence type="ECO:0000313" key="1">
    <source>
        <dbReference type="EMBL" id="KAG5577530.1"/>
    </source>
</evidence>
<dbReference type="Proteomes" id="UP000824120">
    <property type="component" value="Chromosome 11"/>
</dbReference>
<name>A0A9J5WPL9_SOLCO</name>
<reference evidence="1 2" key="1">
    <citation type="submission" date="2020-09" db="EMBL/GenBank/DDBJ databases">
        <title>De no assembly of potato wild relative species, Solanum commersonii.</title>
        <authorList>
            <person name="Cho K."/>
        </authorList>
    </citation>
    <scope>NUCLEOTIDE SEQUENCE [LARGE SCALE GENOMIC DNA]</scope>
    <source>
        <strain evidence="1">LZ3.2</strain>
        <tissue evidence="1">Leaf</tissue>
    </source>
</reference>